<evidence type="ECO:0008006" key="5">
    <source>
        <dbReference type="Google" id="ProtNLM"/>
    </source>
</evidence>
<accession>A0ABP7A529</accession>
<comment type="similarity">
    <text evidence="1">Belongs to the AB hydrolase superfamily.</text>
</comment>
<dbReference type="RefSeq" id="WP_344736216.1">
    <property type="nucleotide sequence ID" value="NZ_BAAAYU010000001.1"/>
</dbReference>
<organism evidence="3 4">
    <name type="scientific">Microbacterium awajiense</name>
    <dbReference type="NCBI Taxonomy" id="415214"/>
    <lineage>
        <taxon>Bacteria</taxon>
        <taxon>Bacillati</taxon>
        <taxon>Actinomycetota</taxon>
        <taxon>Actinomycetes</taxon>
        <taxon>Micrococcales</taxon>
        <taxon>Microbacteriaceae</taxon>
        <taxon>Microbacterium</taxon>
    </lineage>
</organism>
<gene>
    <name evidence="3" type="ORF">GCM10022200_04330</name>
</gene>
<evidence type="ECO:0000313" key="3">
    <source>
        <dbReference type="EMBL" id="GAA3625135.1"/>
    </source>
</evidence>
<dbReference type="Gene3D" id="3.40.50.1820">
    <property type="entry name" value="alpha/beta hydrolase"/>
    <property type="match status" value="1"/>
</dbReference>
<evidence type="ECO:0000313" key="4">
    <source>
        <dbReference type="Proteomes" id="UP001501697"/>
    </source>
</evidence>
<name>A0ABP7A529_9MICO</name>
<dbReference type="InterPro" id="IPR050261">
    <property type="entry name" value="FrsA_esterase"/>
</dbReference>
<dbReference type="SUPFAM" id="SSF53474">
    <property type="entry name" value="alpha/beta-Hydrolases"/>
    <property type="match status" value="1"/>
</dbReference>
<keyword evidence="4" id="KW-1185">Reference proteome</keyword>
<keyword evidence="2" id="KW-0378">Hydrolase</keyword>
<dbReference type="PANTHER" id="PTHR22946:SF9">
    <property type="entry name" value="POLYKETIDE TRANSFERASE AF380"/>
    <property type="match status" value="1"/>
</dbReference>
<evidence type="ECO:0000256" key="2">
    <source>
        <dbReference type="ARBA" id="ARBA00022801"/>
    </source>
</evidence>
<reference evidence="4" key="1">
    <citation type="journal article" date="2019" name="Int. J. Syst. Evol. Microbiol.">
        <title>The Global Catalogue of Microorganisms (GCM) 10K type strain sequencing project: providing services to taxonomists for standard genome sequencing and annotation.</title>
        <authorList>
            <consortium name="The Broad Institute Genomics Platform"/>
            <consortium name="The Broad Institute Genome Sequencing Center for Infectious Disease"/>
            <person name="Wu L."/>
            <person name="Ma J."/>
        </authorList>
    </citation>
    <scope>NUCLEOTIDE SEQUENCE [LARGE SCALE GENOMIC DNA]</scope>
    <source>
        <strain evidence="4">JCM 16544</strain>
    </source>
</reference>
<sequence>MPDPLAFARVMVAGVRQPITRTPADVGLEYEDVVFPATDGVTLRGWFVPAGTEPGPTVLWVHGWPWNRTGNAVGNVPWADGDVDTLACSRALHDAGFHVMLFDLANHGTSARRLPLTYGVWESRDYAGAIGHLRSRPEVDPARIGAIGLSAGGSTILYGTPDAQPIRALLAIQPTTVGVFADNMARDAFGRLGTLLSRGLTVVYWALRAPLPYAHDPAVPAASLGDTVVQYVQGTGDQWGTMADVERMSRATPRSLGVVAYPSTERYSGYSYIDTHVDDVIAFFADHL</sequence>
<dbReference type="EMBL" id="BAAAYU010000001">
    <property type="protein sequence ID" value="GAA3625135.1"/>
    <property type="molecule type" value="Genomic_DNA"/>
</dbReference>
<proteinExistence type="inferred from homology"/>
<protein>
    <recommendedName>
        <fullName evidence="5">Alpha/beta hydrolase</fullName>
    </recommendedName>
</protein>
<dbReference type="PANTHER" id="PTHR22946">
    <property type="entry name" value="DIENELACTONE HYDROLASE DOMAIN-CONTAINING PROTEIN-RELATED"/>
    <property type="match status" value="1"/>
</dbReference>
<evidence type="ECO:0000256" key="1">
    <source>
        <dbReference type="ARBA" id="ARBA00008645"/>
    </source>
</evidence>
<dbReference type="InterPro" id="IPR029058">
    <property type="entry name" value="AB_hydrolase_fold"/>
</dbReference>
<dbReference type="Proteomes" id="UP001501697">
    <property type="component" value="Unassembled WGS sequence"/>
</dbReference>
<comment type="caution">
    <text evidence="3">The sequence shown here is derived from an EMBL/GenBank/DDBJ whole genome shotgun (WGS) entry which is preliminary data.</text>
</comment>